<gene>
    <name evidence="2" type="primary">HaRxLL81b</name>
</gene>
<sequence>MRVCYFALLHAAALVVMANKSEKSHSIVHLVPLRDVADHRNDVSVNQSLRAQAAPGDEERVAGSSAVKMAMDGLEAHAKLRTEGKDLGEHFEDWMKRLSQRELVNGVVSNFGADESAEQALVKKLVDVYGDNMIGPWIARLSLAEKLTSGEERIREILTKHWAAEQSLGDMITLIRASEKFEDVDFYRPGVVKLLQKFTPTAVNEAIMAGYGKSEAYFVSVLYRATMKEGSDLAACEAAWQYYRWRFSEEWDTWKIFKRSYLYHFAEDIKKFVDKSERSYDILMKEQMKRSFDLMQTASKVSKLETFEGQGAVYD</sequence>
<dbReference type="AlphaFoldDB" id="A0A090BH65"/>
<name>A0A090BH65_HYAAE</name>
<organism evidence="2">
    <name type="scientific">Hyaloperonospora arabidopsidis (strain Emoy2)</name>
    <name type="common">Downy mildew agent</name>
    <name type="synonym">Peronospora arabidopsidis</name>
    <dbReference type="NCBI Taxonomy" id="559515"/>
    <lineage>
        <taxon>Eukaryota</taxon>
        <taxon>Sar</taxon>
        <taxon>Stramenopiles</taxon>
        <taxon>Oomycota</taxon>
        <taxon>Peronosporomycetes</taxon>
        <taxon>Peronosporales</taxon>
        <taxon>Peronosporaceae</taxon>
        <taxon>Hyaloperonospora</taxon>
    </lineage>
</organism>
<feature type="chain" id="PRO_5001853289" evidence="1">
    <location>
        <begin position="19"/>
        <end position="315"/>
    </location>
</feature>
<protein>
    <submittedName>
        <fullName evidence="2">RxLR effector candidate protein</fullName>
    </submittedName>
</protein>
<accession>A0A090BH65</accession>
<dbReference type="EMBL" id="AB922392">
    <property type="protein sequence ID" value="BAP68968.1"/>
    <property type="molecule type" value="mRNA"/>
</dbReference>
<evidence type="ECO:0000256" key="1">
    <source>
        <dbReference type="SAM" id="SignalP"/>
    </source>
</evidence>
<keyword evidence="1" id="KW-0732">Signal</keyword>
<feature type="signal peptide" evidence="1">
    <location>
        <begin position="1"/>
        <end position="18"/>
    </location>
</feature>
<proteinExistence type="evidence at transcript level"/>
<reference evidence="2" key="1">
    <citation type="journal article" date="2014" name="PLoS Pathog.">
        <title>Expression profiling during Arabidopsis/downy mildew interaction reveals a highly-expressed effector that attenuates responses to salicylic acid.</title>
        <authorList>
            <person name="Asai S."/>
            <person name="Rallapalli G."/>
            <person name="Piquerez S.J.M."/>
            <person name="Caillaud M.C."/>
            <person name="Furzer O.J."/>
            <person name="Ishaque N."/>
            <person name="Wirthmueller L."/>
            <person name="Fabro G."/>
            <person name="Shirasu K."/>
            <person name="Jones J.D.G."/>
        </authorList>
    </citation>
    <scope>NUCLEOTIDE SEQUENCE</scope>
    <source>
        <strain evidence="2">Emoy2</strain>
    </source>
</reference>
<evidence type="ECO:0000313" key="2">
    <source>
        <dbReference type="EMBL" id="BAP68968.1"/>
    </source>
</evidence>